<dbReference type="AlphaFoldDB" id="A0A9D1F190"/>
<protein>
    <submittedName>
        <fullName evidence="1">Uncharacterized protein</fullName>
    </submittedName>
</protein>
<dbReference type="EMBL" id="DVIU01000286">
    <property type="protein sequence ID" value="HIS37720.1"/>
    <property type="molecule type" value="Genomic_DNA"/>
</dbReference>
<name>A0A9D1F190_9BACT</name>
<gene>
    <name evidence="1" type="ORF">IAC10_14030</name>
</gene>
<accession>A0A9D1F190</accession>
<sequence length="172" mass="19818">MRITPVNTFRTYANKPQNVSFGKIEETNREKIIENLPVEASNEADRKLYKQWDAGALDGNEGIIVKWGGEGHPRGLIYADLIKEHVDRSNMKNSYLEMTKEYWGDDKDSAELYYCLDNIENPSTYKVLMASINAINMYEALGDEALKTKSSSDDVHKPDREERMWDLYGTRL</sequence>
<evidence type="ECO:0000313" key="2">
    <source>
        <dbReference type="Proteomes" id="UP000823928"/>
    </source>
</evidence>
<reference evidence="1" key="2">
    <citation type="journal article" date="2021" name="PeerJ">
        <title>Extensive microbial diversity within the chicken gut microbiome revealed by metagenomics and culture.</title>
        <authorList>
            <person name="Gilroy R."/>
            <person name="Ravi A."/>
            <person name="Getino M."/>
            <person name="Pursley I."/>
            <person name="Horton D.L."/>
            <person name="Alikhan N.F."/>
            <person name="Baker D."/>
            <person name="Gharbi K."/>
            <person name="Hall N."/>
            <person name="Watson M."/>
            <person name="Adriaenssens E.M."/>
            <person name="Foster-Nyarko E."/>
            <person name="Jarju S."/>
            <person name="Secka A."/>
            <person name="Antonio M."/>
            <person name="Oren A."/>
            <person name="Chaudhuri R.R."/>
            <person name="La Ragione R."/>
            <person name="Hildebrand F."/>
            <person name="Pallen M.J."/>
        </authorList>
    </citation>
    <scope>NUCLEOTIDE SEQUENCE</scope>
    <source>
        <strain evidence="1">6276</strain>
    </source>
</reference>
<reference evidence="1" key="1">
    <citation type="submission" date="2020-10" db="EMBL/GenBank/DDBJ databases">
        <authorList>
            <person name="Gilroy R."/>
        </authorList>
    </citation>
    <scope>NUCLEOTIDE SEQUENCE</scope>
    <source>
        <strain evidence="1">6276</strain>
    </source>
</reference>
<proteinExistence type="predicted"/>
<evidence type="ECO:0000313" key="1">
    <source>
        <dbReference type="EMBL" id="HIS37720.1"/>
    </source>
</evidence>
<comment type="caution">
    <text evidence="1">The sequence shown here is derived from an EMBL/GenBank/DDBJ whole genome shotgun (WGS) entry which is preliminary data.</text>
</comment>
<organism evidence="1 2">
    <name type="scientific">Candidatus Scatousia excrementigallinarum</name>
    <dbReference type="NCBI Taxonomy" id="2840935"/>
    <lineage>
        <taxon>Bacteria</taxon>
        <taxon>Candidatus Scatousia</taxon>
    </lineage>
</organism>
<dbReference type="Proteomes" id="UP000823928">
    <property type="component" value="Unassembled WGS sequence"/>
</dbReference>